<gene>
    <name evidence="1" type="ORF">KEC16_08080</name>
</gene>
<sequence length="220" mass="23236">MSIFEVAMTSYWRSPDAQAMVALFVSPQVGGDWRAENVLTVPVFLAHVLDADPEVAVLLVDAVRGGDAVKVEMVAQALNYSHISARARLMEKLVGEAAAASMDENGADFATFIPTHPVHVDMLWAAFFATGADVYLDRITALLDDWLAETPLQVLLARAAAEPQVQAQALAAVLAKTAQTTLATHGRDCPPVRAALARRAAAMDGLGAALAARIGAGFQS</sequence>
<dbReference type="Proteomes" id="UP000680714">
    <property type="component" value="Unassembled WGS sequence"/>
</dbReference>
<evidence type="ECO:0000313" key="2">
    <source>
        <dbReference type="Proteomes" id="UP000680714"/>
    </source>
</evidence>
<protein>
    <submittedName>
        <fullName evidence="1">Uncharacterized protein</fullName>
    </submittedName>
</protein>
<dbReference type="EMBL" id="JAGTUF010000005">
    <property type="protein sequence ID" value="MBR9971670.1"/>
    <property type="molecule type" value="Genomic_DNA"/>
</dbReference>
<reference evidence="1 2" key="1">
    <citation type="submission" date="2021-04" db="EMBL/GenBank/DDBJ databases">
        <title>Magnetospirillum sulfuroxidans sp. nov., a facultative chemolithoautotrophic sulfur-oxidizing alphaproteobacterium isolated from freshwater sediment and proposals for Paramagetospirillum gen. nov., and Magnetospirillaceae fam. nov.</title>
        <authorList>
            <person name="Koziaeva V."/>
            <person name="Geelhoed J.S."/>
            <person name="Sorokin D.Y."/>
            <person name="Grouzdev D.S."/>
        </authorList>
    </citation>
    <scope>NUCLEOTIDE SEQUENCE [LARGE SCALE GENOMIC DNA]</scope>
    <source>
        <strain evidence="1 2">J10</strain>
    </source>
</reference>
<keyword evidence="2" id="KW-1185">Reference proteome</keyword>
<dbReference type="RefSeq" id="WP_211547663.1">
    <property type="nucleotide sequence ID" value="NZ_JAGTUF010000005.1"/>
</dbReference>
<name>A0ABS5IBA5_9PROT</name>
<comment type="caution">
    <text evidence="1">The sequence shown here is derived from an EMBL/GenBank/DDBJ whole genome shotgun (WGS) entry which is preliminary data.</text>
</comment>
<organism evidence="1 2">
    <name type="scientific">Magnetospirillum sulfuroxidans</name>
    <dbReference type="NCBI Taxonomy" id="611300"/>
    <lineage>
        <taxon>Bacteria</taxon>
        <taxon>Pseudomonadati</taxon>
        <taxon>Pseudomonadota</taxon>
        <taxon>Alphaproteobacteria</taxon>
        <taxon>Rhodospirillales</taxon>
        <taxon>Rhodospirillaceae</taxon>
        <taxon>Magnetospirillum</taxon>
    </lineage>
</organism>
<proteinExistence type="predicted"/>
<accession>A0ABS5IBA5</accession>
<evidence type="ECO:0000313" key="1">
    <source>
        <dbReference type="EMBL" id="MBR9971670.1"/>
    </source>
</evidence>